<dbReference type="Proteomes" id="UP000594688">
    <property type="component" value="Chromosome"/>
</dbReference>
<dbReference type="AlphaFoldDB" id="A0A7T0G0C5"/>
<proteinExistence type="predicted"/>
<reference evidence="1 2" key="1">
    <citation type="submission" date="2020-02" db="EMBL/GenBank/DDBJ databases">
        <title>Genomic and physiological characterization of two novel Nitrospinaceae genera.</title>
        <authorList>
            <person name="Mueller A.J."/>
            <person name="Jung M.-Y."/>
            <person name="Strachan C.R."/>
            <person name="Herbold C.W."/>
            <person name="Kirkegaard R.H."/>
            <person name="Daims H."/>
        </authorList>
    </citation>
    <scope>NUCLEOTIDE SEQUENCE [LARGE SCALE GENOMIC DNA]</scope>
    <source>
        <strain evidence="1">EB</strain>
    </source>
</reference>
<evidence type="ECO:0000313" key="2">
    <source>
        <dbReference type="Proteomes" id="UP000594688"/>
    </source>
</evidence>
<name>A0A7T0G0C5_9BACT</name>
<organism evidence="1 2">
    <name type="scientific">Candidatus Nitronauta litoralis</name>
    <dbReference type="NCBI Taxonomy" id="2705533"/>
    <lineage>
        <taxon>Bacteria</taxon>
        <taxon>Pseudomonadati</taxon>
        <taxon>Nitrospinota/Tectimicrobiota group</taxon>
        <taxon>Nitrospinota</taxon>
        <taxon>Nitrospinia</taxon>
        <taxon>Nitrospinales</taxon>
        <taxon>Nitrospinaceae</taxon>
        <taxon>Candidatus Nitronauta</taxon>
    </lineage>
</organism>
<dbReference type="KEGG" id="nli:G3M70_11205"/>
<sequence length="93" mass="10172">MKKQTPLKVSVKTGEVRIKGHGSSAIANQKANSVSKGLEHAVRKMFHGQGLRGNLHLEKVKVRIPQDANDQQISSLFEKALEDSMQTDGGRHG</sequence>
<accession>A0A7T0G0C5</accession>
<protein>
    <submittedName>
        <fullName evidence="1">Uncharacterized protein</fullName>
    </submittedName>
</protein>
<evidence type="ECO:0000313" key="1">
    <source>
        <dbReference type="EMBL" id="QPJ62405.1"/>
    </source>
</evidence>
<dbReference type="EMBL" id="CP048685">
    <property type="protein sequence ID" value="QPJ62405.1"/>
    <property type="molecule type" value="Genomic_DNA"/>
</dbReference>
<gene>
    <name evidence="1" type="ORF">G3M70_11205</name>
</gene>